<gene>
    <name evidence="1" type="ORF">NM688_g5373</name>
</gene>
<protein>
    <submittedName>
        <fullName evidence="1">Uncharacterized protein</fullName>
    </submittedName>
</protein>
<name>A0ACC1SW51_9APHY</name>
<dbReference type="EMBL" id="JANHOG010000982">
    <property type="protein sequence ID" value="KAJ3547716.1"/>
    <property type="molecule type" value="Genomic_DNA"/>
</dbReference>
<comment type="caution">
    <text evidence="1">The sequence shown here is derived from an EMBL/GenBank/DDBJ whole genome shotgun (WGS) entry which is preliminary data.</text>
</comment>
<organism evidence="1 2">
    <name type="scientific">Phlebia brevispora</name>
    <dbReference type="NCBI Taxonomy" id="194682"/>
    <lineage>
        <taxon>Eukaryota</taxon>
        <taxon>Fungi</taxon>
        <taxon>Dikarya</taxon>
        <taxon>Basidiomycota</taxon>
        <taxon>Agaricomycotina</taxon>
        <taxon>Agaricomycetes</taxon>
        <taxon>Polyporales</taxon>
        <taxon>Meruliaceae</taxon>
        <taxon>Phlebia</taxon>
    </lineage>
</organism>
<reference evidence="1" key="1">
    <citation type="submission" date="2022-07" db="EMBL/GenBank/DDBJ databases">
        <title>Genome Sequence of Phlebia brevispora.</title>
        <authorList>
            <person name="Buettner E."/>
        </authorList>
    </citation>
    <scope>NUCLEOTIDE SEQUENCE</scope>
    <source>
        <strain evidence="1">MPL23</strain>
    </source>
</reference>
<evidence type="ECO:0000313" key="1">
    <source>
        <dbReference type="EMBL" id="KAJ3547716.1"/>
    </source>
</evidence>
<keyword evidence="2" id="KW-1185">Reference proteome</keyword>
<proteinExistence type="predicted"/>
<dbReference type="Proteomes" id="UP001148662">
    <property type="component" value="Unassembled WGS sequence"/>
</dbReference>
<evidence type="ECO:0000313" key="2">
    <source>
        <dbReference type="Proteomes" id="UP001148662"/>
    </source>
</evidence>
<sequence>MPQKISPNRRRSIAVLNQGGGSSKASHRRRAYSMAPGEKLSPAARARKLVPRKSILKGSVNPQPSRQDQSATTADSTDVTQSMDLTEIQPTASRKSLGRRVSFASHAHVRLFEVQDPNASGSVEQSPAPGERNDNEVDDEDDDVRTLKEIPPQNRRRSSQRRRSSTAFSEFGEQSMDMDEGDSALDPQDFLNTDAESFRDDEEEEEEDYEDGEDMDMTEAIPREFIRKRSLSLGGPSQSFIPRRRSSVALATSSSSHSENQVHPPPHPQLAQQQTQTHESIYPSLQLEDILNLPPEEQDNPHEPEHPNEDVTSSTMQFGTEGEDMTESSGGDNTQPMEFTIPVVRPPPPPSKEWLQLRAMTHAGSEPYEPPPHEPSDDPEANAIVPMDNEGDEAPMELTDALNRLQKARSSLVLPPHEDSDEFNPHHNVNEDDTFTSTEDSFNDEFDGDRTINVTKLRQSLGAASMRDESMDLTSVYGEEGASARRESGDNSREARGLLDKETPQISLPATSSAEAAKSIPAPPPVFSLPSHPRSSVLPRPSTAATSASPPIFSLPTTSSTSTVVSAPARAPQTQIPLPPKSPSRAVPTVPKPFTFSLDSRLGTPSKGKEPEKAPAPTPASPSKLPIHRGTAAFAPPSAPKSPRKRAAPPDNEPGDDRDFPSPAKKQAVGRLSPSKTALFEHPPASTPAGNHRTSSVRRPSGYFAQRKSLGGATLSVSSSLPNLGSQTSDTPQRTPARRGLQQRASLGAAPSEHSAPLYPDLSRIEESAPSTPKAPAELYPDISGLHESPPVPPVQAPNQIAEIADKGAASNESEATLGQSTVILPGGFPSSQTTNEAQAPRSSQPVFEDIVARSPSPPPIHLQTQDQQVTPADKYSPPVPEPQRLSIVPEEQTDYEEDGEDEGEMELTEQWREGLHEADEMYTGEEPSISVEQFFQMTGIRFMDELTAPRRSTIHPGQLRQNRRRSLTSSHSEEAEPVPLAEFMSAMAVDVPQLELYSVLANELNAWIEQSKQICRQAEEDSIKFTPALFREFAEADESEKADLVHQLKLIKANNIGAAKSQWYDWKSQWTGQLQNSAAEAFSNLEGDAKVLEDIIKQAQTMLPDLRAEFEQAAHELEKEEADVAELQNSDKDYLNELKVSIAEQDVELQAFRANVAEADAKLKRLNEKLAEIEAQKQENNAAIAQAERIVHIQTESTSSEVFRLREELDALQDLHLWRSIKLQPDLIELEYASRYTVSIPCANFRPKVAQLTISRTKGSKLRERDPFPQLTQLMLDGGRHVARDTSDEVNIRKIVQRLGDFWSSCAQIRCQLTFLSIKYPLSVQVLSDDNATPYLKTTATVLFPTAKSKAYISFVLDYNTYAHWPLTISSLKTDVKVAYGPIEQQKILDAVSTRLSQATPSESHGCLLDACIEATEQFAQT</sequence>
<accession>A0ACC1SW51</accession>